<protein>
    <submittedName>
        <fullName evidence="1">Uncharacterized protein</fullName>
    </submittedName>
</protein>
<evidence type="ECO:0000313" key="2">
    <source>
        <dbReference type="Proteomes" id="UP000176774"/>
    </source>
</evidence>
<name>A0A1G2IF57_9BACT</name>
<dbReference type="AlphaFoldDB" id="A0A1G2IF57"/>
<dbReference type="EMBL" id="MHPA01000016">
    <property type="protein sequence ID" value="OGZ73070.1"/>
    <property type="molecule type" value="Genomic_DNA"/>
</dbReference>
<gene>
    <name evidence="1" type="ORF">A2908_01975</name>
</gene>
<comment type="caution">
    <text evidence="1">The sequence shown here is derived from an EMBL/GenBank/DDBJ whole genome shotgun (WGS) entry which is preliminary data.</text>
</comment>
<accession>A0A1G2IF57</accession>
<proteinExistence type="predicted"/>
<dbReference type="Proteomes" id="UP000176774">
    <property type="component" value="Unassembled WGS sequence"/>
</dbReference>
<dbReference type="STRING" id="1802214.A2908_01975"/>
<sequence length="86" mass="10320">MSFFFCESKQYEPETFKGFGGGREVVSASSVEDARKKIEKIKKEKTSPYYRLLLANYGFCGHYKKKEMAQNIRRRYVRKNKRHKWV</sequence>
<evidence type="ECO:0000313" key="1">
    <source>
        <dbReference type="EMBL" id="OGZ73070.1"/>
    </source>
</evidence>
<reference evidence="1 2" key="1">
    <citation type="journal article" date="2016" name="Nat. Commun.">
        <title>Thousands of microbial genomes shed light on interconnected biogeochemical processes in an aquifer system.</title>
        <authorList>
            <person name="Anantharaman K."/>
            <person name="Brown C.T."/>
            <person name="Hug L.A."/>
            <person name="Sharon I."/>
            <person name="Castelle C.J."/>
            <person name="Probst A.J."/>
            <person name="Thomas B.C."/>
            <person name="Singh A."/>
            <person name="Wilkins M.J."/>
            <person name="Karaoz U."/>
            <person name="Brodie E.L."/>
            <person name="Williams K.H."/>
            <person name="Hubbard S.S."/>
            <person name="Banfield J.F."/>
        </authorList>
    </citation>
    <scope>NUCLEOTIDE SEQUENCE [LARGE SCALE GENOMIC DNA]</scope>
</reference>
<organism evidence="1 2">
    <name type="scientific">Candidatus Staskawiczbacteria bacterium RIFCSPLOWO2_01_FULL_38_12b</name>
    <dbReference type="NCBI Taxonomy" id="1802214"/>
    <lineage>
        <taxon>Bacteria</taxon>
        <taxon>Candidatus Staskawicziibacteriota</taxon>
    </lineage>
</organism>